<evidence type="ECO:0000256" key="2">
    <source>
        <dbReference type="ARBA" id="ARBA00022692"/>
    </source>
</evidence>
<evidence type="ECO:0008006" key="10">
    <source>
        <dbReference type="Google" id="ProtNLM"/>
    </source>
</evidence>
<evidence type="ECO:0000256" key="5">
    <source>
        <dbReference type="SAM" id="Phobius"/>
    </source>
</evidence>
<dbReference type="STRING" id="857566.A0A1E3PPZ2"/>
<reference evidence="8 9" key="1">
    <citation type="journal article" date="2016" name="Proc. Natl. Acad. Sci. U.S.A.">
        <title>Comparative genomics of biotechnologically important yeasts.</title>
        <authorList>
            <person name="Riley R."/>
            <person name="Haridas S."/>
            <person name="Wolfe K.H."/>
            <person name="Lopes M.R."/>
            <person name="Hittinger C.T."/>
            <person name="Goeker M."/>
            <person name="Salamov A.A."/>
            <person name="Wisecaver J.H."/>
            <person name="Long T.M."/>
            <person name="Calvey C.H."/>
            <person name="Aerts A.L."/>
            <person name="Barry K.W."/>
            <person name="Choi C."/>
            <person name="Clum A."/>
            <person name="Coughlan A.Y."/>
            <person name="Deshpande S."/>
            <person name="Douglass A.P."/>
            <person name="Hanson S.J."/>
            <person name="Klenk H.-P."/>
            <person name="LaButti K.M."/>
            <person name="Lapidus A."/>
            <person name="Lindquist E.A."/>
            <person name="Lipzen A.M."/>
            <person name="Meier-Kolthoff J.P."/>
            <person name="Ohm R.A."/>
            <person name="Otillar R.P."/>
            <person name="Pangilinan J.L."/>
            <person name="Peng Y."/>
            <person name="Rokas A."/>
            <person name="Rosa C.A."/>
            <person name="Scheuner C."/>
            <person name="Sibirny A.A."/>
            <person name="Slot J.C."/>
            <person name="Stielow J.B."/>
            <person name="Sun H."/>
            <person name="Kurtzman C.P."/>
            <person name="Blackwell M."/>
            <person name="Grigoriev I.V."/>
            <person name="Jeffries T.W."/>
        </authorList>
    </citation>
    <scope>NUCLEOTIDE SEQUENCE [LARGE SCALE GENOMIC DNA]</scope>
    <source>
        <strain evidence="8 9">DSM 6958</strain>
    </source>
</reference>
<feature type="transmembrane region" description="Helical" evidence="5">
    <location>
        <begin position="665"/>
        <end position="685"/>
    </location>
</feature>
<dbReference type="InterPro" id="IPR049453">
    <property type="entry name" value="Memb_transporter_dom"/>
</dbReference>
<feature type="transmembrane region" description="Helical" evidence="5">
    <location>
        <begin position="613"/>
        <end position="630"/>
    </location>
</feature>
<proteinExistence type="predicted"/>
<keyword evidence="4 5" id="KW-0472">Membrane</keyword>
<feature type="transmembrane region" description="Helical" evidence="5">
    <location>
        <begin position="636"/>
        <end position="653"/>
    </location>
</feature>
<dbReference type="Pfam" id="PF13515">
    <property type="entry name" value="FUSC_2"/>
    <property type="match status" value="1"/>
</dbReference>
<evidence type="ECO:0000256" key="3">
    <source>
        <dbReference type="ARBA" id="ARBA00022989"/>
    </source>
</evidence>
<feature type="transmembrane region" description="Helical" evidence="5">
    <location>
        <begin position="125"/>
        <end position="146"/>
    </location>
</feature>
<dbReference type="Proteomes" id="UP000095009">
    <property type="component" value="Unassembled WGS sequence"/>
</dbReference>
<evidence type="ECO:0000313" key="8">
    <source>
        <dbReference type="EMBL" id="ODQ67509.1"/>
    </source>
</evidence>
<feature type="domain" description="Putative ER transporter 6TM N-terminal" evidence="6">
    <location>
        <begin position="34"/>
        <end position="314"/>
    </location>
</feature>
<dbReference type="Pfam" id="PF10337">
    <property type="entry name" value="ArAE_2_N"/>
    <property type="match status" value="1"/>
</dbReference>
<keyword evidence="2 5" id="KW-0812">Transmembrane</keyword>
<feature type="transmembrane region" description="Helical" evidence="5">
    <location>
        <begin position="184"/>
        <end position="202"/>
    </location>
</feature>
<sequence>MSVKHQSIQSILKTPTAIRVYFNIKPLDGLIVVRVIKCCLATLTCFILVLITPIQTRLGSSYFLICICSVLVHPGRRAGAMFEAAFFVSSGCLLGVSFTLLGRFLSQRILGSEQLLDPVISSGRYQGALSLLAIFELIMLIFHGFVKSKTPRLAQFCFVVFLVCHFGLLSDINASAGLIARDFTAPIFLGMAVCVFYNLAVFPEFGSSYLGTSAMNFLDEFEITVNLTRDFFLGISQIHGKSSEDVNENSLAKITSQKSKMRTKLVACKSTLAECIFEFSYAYLSPQELKPFINKMDDLTLALSALVDATELEYALIGRATQEFIDVMRPEKEIEYADETMLAVLIDTIRDPVTELSSIITESMSVIKSSLAYTYDVNYKRSFFPKLTGKNDAAKQISLEKVDQFIQRLALTIKAYDFNIRLSLENMSINALSSATDADNYLMPRDELFLISSFLLNYREMANSVCKMLVDFRNLIEIRDRRQARGAFGRKLWFSNLTDKRDWKAYLGTSRDDDKDKDDASILTQVNRAAQSEVIDEENGEINADGEKSIDTKDRDPANGTIHFKLDRNSCGHTKQINVNKESKSLWLKKTKIRHFIADVIEYPGRFKKDWKFALKVAIPMMIITFPAFTPSMRQWYGDIRGSWVGFVFILVIENSVGGTIWNFFIRTFGVVIGSAWAVAAYRAGYNGDNLYVITFVMFIGFIFVFYIMLATPYFKSGMIAASSMNIVILATLFPTVPGTIIENFTKRSVAMIVGGAFALGAQLVLFPTRSRDQLVLFVGKAITNLGLMESVIALGIEGQVLAYSMASDKKFSNYAKAARASLSVAEAYKATLKREPRIKGQSGDIEKIYTEMIFVIRQIIDRMENVMFLRRKYGSFTLEELNPYVYQYRRQISSSIILIMRTAEEALKNKRPIPQFLPSARIAHRRYVNRVREVLMSDLLNKVCDEESDDDQQFSGSVRDGSEYEIKQRQKVLRRKFMSWSASSCAIEEVVEYIESLTELIKLLVGVNHFKYGFLSRPLYEDWAAHATRGFDDF</sequence>
<feature type="transmembrane region" description="Helical" evidence="5">
    <location>
        <begin position="85"/>
        <end position="105"/>
    </location>
</feature>
<evidence type="ECO:0000259" key="6">
    <source>
        <dbReference type="Pfam" id="PF10337"/>
    </source>
</evidence>
<evidence type="ECO:0000256" key="1">
    <source>
        <dbReference type="ARBA" id="ARBA00004141"/>
    </source>
</evidence>
<feature type="domain" description="Integral membrane bound transporter" evidence="7">
    <location>
        <begin position="635"/>
        <end position="760"/>
    </location>
</feature>
<feature type="transmembrane region" description="Helical" evidence="5">
    <location>
        <begin position="31"/>
        <end position="51"/>
    </location>
</feature>
<dbReference type="InterPro" id="IPR052430">
    <property type="entry name" value="IVT-Associated"/>
</dbReference>
<feature type="transmembrane region" description="Helical" evidence="5">
    <location>
        <begin position="749"/>
        <end position="767"/>
    </location>
</feature>
<dbReference type="EMBL" id="KV454407">
    <property type="protein sequence ID" value="ODQ67509.1"/>
    <property type="molecule type" value="Genomic_DNA"/>
</dbReference>
<feature type="transmembrane region" description="Helical" evidence="5">
    <location>
        <begin position="691"/>
        <end position="710"/>
    </location>
</feature>
<dbReference type="AlphaFoldDB" id="A0A1E3PPZ2"/>
<accession>A0A1E3PPZ2</accession>
<evidence type="ECO:0000256" key="4">
    <source>
        <dbReference type="ARBA" id="ARBA00023136"/>
    </source>
</evidence>
<protein>
    <recommendedName>
        <fullName evidence="10">ER transporter 6TM N-terminal domain-containing protein</fullName>
    </recommendedName>
</protein>
<dbReference type="OrthoDB" id="68611at2759"/>
<name>A0A1E3PPZ2_9ASCO</name>
<dbReference type="PANTHER" id="PTHR47804">
    <property type="entry name" value="60S RIBOSOMAL PROTEIN L19"/>
    <property type="match status" value="1"/>
</dbReference>
<comment type="subcellular location">
    <subcellularLocation>
        <location evidence="1">Membrane</location>
        <topology evidence="1">Multi-pass membrane protein</topology>
    </subcellularLocation>
</comment>
<evidence type="ECO:0000313" key="9">
    <source>
        <dbReference type="Proteomes" id="UP000095009"/>
    </source>
</evidence>
<evidence type="ECO:0000259" key="7">
    <source>
        <dbReference type="Pfam" id="PF13515"/>
    </source>
</evidence>
<keyword evidence="3 5" id="KW-1133">Transmembrane helix</keyword>
<dbReference type="InterPro" id="IPR018823">
    <property type="entry name" value="ArAE_2_N"/>
</dbReference>
<feature type="transmembrane region" description="Helical" evidence="5">
    <location>
        <begin position="153"/>
        <end position="172"/>
    </location>
</feature>
<feature type="non-terminal residue" evidence="8">
    <location>
        <position position="1035"/>
    </location>
</feature>
<organism evidence="8 9">
    <name type="scientific">Nadsonia fulvescens var. elongata DSM 6958</name>
    <dbReference type="NCBI Taxonomy" id="857566"/>
    <lineage>
        <taxon>Eukaryota</taxon>
        <taxon>Fungi</taxon>
        <taxon>Dikarya</taxon>
        <taxon>Ascomycota</taxon>
        <taxon>Saccharomycotina</taxon>
        <taxon>Dipodascomycetes</taxon>
        <taxon>Dipodascales</taxon>
        <taxon>Dipodascales incertae sedis</taxon>
        <taxon>Nadsonia</taxon>
    </lineage>
</organism>
<gene>
    <name evidence="8" type="ORF">NADFUDRAFT_21746</name>
</gene>
<keyword evidence="9" id="KW-1185">Reference proteome</keyword>
<dbReference type="GO" id="GO:0016020">
    <property type="term" value="C:membrane"/>
    <property type="evidence" value="ECO:0007669"/>
    <property type="project" value="UniProtKB-SubCell"/>
</dbReference>
<feature type="transmembrane region" description="Helical" evidence="5">
    <location>
        <begin position="717"/>
        <end position="737"/>
    </location>
</feature>
<dbReference type="PANTHER" id="PTHR47804:SF4">
    <property type="entry name" value="AFR661WP"/>
    <property type="match status" value="1"/>
</dbReference>